<dbReference type="PANTHER" id="PTHR30050">
    <property type="entry name" value="CHROMOSOMAL REPLICATION INITIATOR PROTEIN DNAA"/>
    <property type="match status" value="1"/>
</dbReference>
<dbReference type="EMBL" id="UOED01000118">
    <property type="protein sequence ID" value="VAV97547.1"/>
    <property type="molecule type" value="Genomic_DNA"/>
</dbReference>
<accession>A0A3B0RYS3</accession>
<feature type="domain" description="Hda lid" evidence="1">
    <location>
        <begin position="158"/>
        <end position="217"/>
    </location>
</feature>
<organism evidence="2">
    <name type="scientific">hydrothermal vent metagenome</name>
    <dbReference type="NCBI Taxonomy" id="652676"/>
    <lineage>
        <taxon>unclassified sequences</taxon>
        <taxon>metagenomes</taxon>
        <taxon>ecological metagenomes</taxon>
    </lineage>
</organism>
<dbReference type="SUPFAM" id="SSF52540">
    <property type="entry name" value="P-loop containing nucleoside triphosphate hydrolases"/>
    <property type="match status" value="1"/>
</dbReference>
<dbReference type="GO" id="GO:0006270">
    <property type="term" value="P:DNA replication initiation"/>
    <property type="evidence" value="ECO:0007669"/>
    <property type="project" value="TreeGrafter"/>
</dbReference>
<gene>
    <name evidence="2" type="ORF">MNBD_ALPHA02-2517</name>
</gene>
<dbReference type="Pfam" id="PF22688">
    <property type="entry name" value="Hda_lid"/>
    <property type="match status" value="1"/>
</dbReference>
<dbReference type="GO" id="GO:0005886">
    <property type="term" value="C:plasma membrane"/>
    <property type="evidence" value="ECO:0007669"/>
    <property type="project" value="TreeGrafter"/>
</dbReference>
<reference evidence="2" key="1">
    <citation type="submission" date="2018-06" db="EMBL/GenBank/DDBJ databases">
        <authorList>
            <person name="Zhirakovskaya E."/>
        </authorList>
    </citation>
    <scope>NUCLEOTIDE SEQUENCE</scope>
</reference>
<dbReference type="GO" id="GO:0003688">
    <property type="term" value="F:DNA replication origin binding"/>
    <property type="evidence" value="ECO:0007669"/>
    <property type="project" value="TreeGrafter"/>
</dbReference>
<name>A0A3B0RYS3_9ZZZZ</name>
<dbReference type="PANTHER" id="PTHR30050:SF5">
    <property type="entry name" value="DNAA REGULATORY INACTIVATOR HDA"/>
    <property type="match status" value="1"/>
</dbReference>
<evidence type="ECO:0000259" key="1">
    <source>
        <dbReference type="Pfam" id="PF22688"/>
    </source>
</evidence>
<dbReference type="Gene3D" id="1.10.8.60">
    <property type="match status" value="1"/>
</dbReference>
<sequence length="218" mass="24928">MSAEQIPFDIPLREAFEAEDYLVTASNAAAVGWIDRWPDWGDSHCVILHGTAGCGKTHLSHVWQQKSGAVRIRLDQITFNESHDNLIVEDIDRDIQSPPFQEKLFHLYNWQKEKGGMLMLTARAHPNDWPLSLPDLSSRMLASMILEIGPPDDELLTAVIVKQFMDRQINVPIEVVQYLIPRIERSFEAARDIVSKIDLLALVRKRKITVPLIRELLE</sequence>
<dbReference type="InterPro" id="IPR027417">
    <property type="entry name" value="P-loop_NTPase"/>
</dbReference>
<protein>
    <submittedName>
        <fullName evidence="2">Chromosomal replication initiator protein DnaA</fullName>
    </submittedName>
</protein>
<evidence type="ECO:0000313" key="2">
    <source>
        <dbReference type="EMBL" id="VAV97547.1"/>
    </source>
</evidence>
<dbReference type="Gene3D" id="3.40.50.300">
    <property type="entry name" value="P-loop containing nucleotide triphosphate hydrolases"/>
    <property type="match status" value="1"/>
</dbReference>
<dbReference type="InterPro" id="IPR055199">
    <property type="entry name" value="Hda_lid"/>
</dbReference>
<proteinExistence type="predicted"/>
<dbReference type="AlphaFoldDB" id="A0A3B0RYS3"/>